<dbReference type="Gene3D" id="1.20.1250.20">
    <property type="entry name" value="MFS general substrate transporter like domains"/>
    <property type="match status" value="1"/>
</dbReference>
<feature type="transmembrane region" description="Helical" evidence="1">
    <location>
        <begin position="21"/>
        <end position="42"/>
    </location>
</feature>
<dbReference type="RefSeq" id="WP_159430874.1">
    <property type="nucleotide sequence ID" value="NZ_FQYQ01000002.1"/>
</dbReference>
<feature type="transmembrane region" description="Helical" evidence="1">
    <location>
        <begin position="48"/>
        <end position="71"/>
    </location>
</feature>
<dbReference type="EMBL" id="FQYQ01000002">
    <property type="protein sequence ID" value="SHI51092.1"/>
    <property type="molecule type" value="Genomic_DNA"/>
</dbReference>
<name>A0A1M6BQV5_PSEXY</name>
<feature type="transmembrane region" description="Helical" evidence="1">
    <location>
        <begin position="186"/>
        <end position="204"/>
    </location>
</feature>
<dbReference type="PANTHER" id="PTHR11328">
    <property type="entry name" value="MAJOR FACILITATOR SUPERFAMILY DOMAIN-CONTAINING PROTEIN"/>
    <property type="match status" value="1"/>
</dbReference>
<gene>
    <name evidence="2" type="ORF">SAMN02745725_00558</name>
</gene>
<dbReference type="GO" id="GO:0008643">
    <property type="term" value="P:carbohydrate transport"/>
    <property type="evidence" value="ECO:0007669"/>
    <property type="project" value="InterPro"/>
</dbReference>
<feature type="transmembrane region" description="Helical" evidence="1">
    <location>
        <begin position="234"/>
        <end position="256"/>
    </location>
</feature>
<organism evidence="2 3">
    <name type="scientific">Pseudobutyrivibrio xylanivorans DSM 14809</name>
    <dbReference type="NCBI Taxonomy" id="1123012"/>
    <lineage>
        <taxon>Bacteria</taxon>
        <taxon>Bacillati</taxon>
        <taxon>Bacillota</taxon>
        <taxon>Clostridia</taxon>
        <taxon>Lachnospirales</taxon>
        <taxon>Lachnospiraceae</taxon>
        <taxon>Pseudobutyrivibrio</taxon>
    </lineage>
</organism>
<dbReference type="Pfam" id="PF13347">
    <property type="entry name" value="MFS_2"/>
    <property type="match status" value="1"/>
</dbReference>
<evidence type="ECO:0000313" key="3">
    <source>
        <dbReference type="Proteomes" id="UP000184185"/>
    </source>
</evidence>
<feature type="transmembrane region" description="Helical" evidence="1">
    <location>
        <begin position="83"/>
        <end position="101"/>
    </location>
</feature>
<feature type="transmembrane region" description="Helical" evidence="1">
    <location>
        <begin position="150"/>
        <end position="174"/>
    </location>
</feature>
<sequence>MKKENPDKIGIGKFWAWQSRGASGAINFIVVSFVAVYCSDALGMPPALVGTLLAMSSIVDAITDLFAGYLVDKTNTRWGKGRPYEWAILAEWILTFLMFSIPSTATLFVKAAWLLVCRILINSVCTTLLSASQNPYMIRAFGTNQQRIKLASFGGIVIMAASLLINIIFPILMANIATTPAGWSKIILLIALPSGVIGMMRFFFVKETVEVKDASETEEVRFSDVLKLLKCNPYVWIVGFMYFGYMLVSGMGINTYYFKWIVGDVKKLSIFSGLAVFVLPLLIVFPTLMKKISKGRMVQLGCIAYIISGIIYFFFGHNFTILLVGGILGGIAALPITYLTDLMMLDCGTYNAHISGKRMDGTIGAVKGFLGKVGGALGLGLVGWLLQLGNYDGTMSTQPDSAIFMIKFLMGCVPIITFAIVALLMIVYKVDELLPEIEKEQNIA</sequence>
<feature type="transmembrane region" description="Helical" evidence="1">
    <location>
        <begin position="321"/>
        <end position="344"/>
    </location>
</feature>
<feature type="transmembrane region" description="Helical" evidence="1">
    <location>
        <begin position="268"/>
        <end position="285"/>
    </location>
</feature>
<feature type="transmembrane region" description="Helical" evidence="1">
    <location>
        <begin position="107"/>
        <end position="129"/>
    </location>
</feature>
<dbReference type="PANTHER" id="PTHR11328:SF24">
    <property type="entry name" value="MAJOR FACILITATOR SUPERFAMILY (MFS) PROFILE DOMAIN-CONTAINING PROTEIN"/>
    <property type="match status" value="1"/>
</dbReference>
<protein>
    <submittedName>
        <fullName evidence="2">Na+/melibiose symporter</fullName>
    </submittedName>
</protein>
<evidence type="ECO:0000256" key="1">
    <source>
        <dbReference type="SAM" id="Phobius"/>
    </source>
</evidence>
<dbReference type="InterPro" id="IPR039672">
    <property type="entry name" value="MFS_2"/>
</dbReference>
<dbReference type="Proteomes" id="UP000184185">
    <property type="component" value="Unassembled WGS sequence"/>
</dbReference>
<feature type="transmembrane region" description="Helical" evidence="1">
    <location>
        <begin position="297"/>
        <end position="315"/>
    </location>
</feature>
<dbReference type="GO" id="GO:0005886">
    <property type="term" value="C:plasma membrane"/>
    <property type="evidence" value="ECO:0007669"/>
    <property type="project" value="TreeGrafter"/>
</dbReference>
<dbReference type="AlphaFoldDB" id="A0A1M6BQV5"/>
<keyword evidence="3" id="KW-1185">Reference proteome</keyword>
<dbReference type="GO" id="GO:0015293">
    <property type="term" value="F:symporter activity"/>
    <property type="evidence" value="ECO:0007669"/>
    <property type="project" value="InterPro"/>
</dbReference>
<proteinExistence type="predicted"/>
<evidence type="ECO:0000313" key="2">
    <source>
        <dbReference type="EMBL" id="SHI51092.1"/>
    </source>
</evidence>
<accession>A0A1M6BQV5</accession>
<feature type="transmembrane region" description="Helical" evidence="1">
    <location>
        <begin position="365"/>
        <end position="386"/>
    </location>
</feature>
<keyword evidence="1" id="KW-0812">Transmembrane</keyword>
<keyword evidence="1" id="KW-0472">Membrane</keyword>
<keyword evidence="1" id="KW-1133">Transmembrane helix</keyword>
<dbReference type="SUPFAM" id="SSF103473">
    <property type="entry name" value="MFS general substrate transporter"/>
    <property type="match status" value="1"/>
</dbReference>
<feature type="transmembrane region" description="Helical" evidence="1">
    <location>
        <begin position="406"/>
        <end position="428"/>
    </location>
</feature>
<dbReference type="OrthoDB" id="9764596at2"/>
<reference evidence="2 3" key="1">
    <citation type="submission" date="2016-11" db="EMBL/GenBank/DDBJ databases">
        <authorList>
            <person name="Jaros S."/>
            <person name="Januszkiewicz K."/>
            <person name="Wedrychowicz H."/>
        </authorList>
    </citation>
    <scope>NUCLEOTIDE SEQUENCE [LARGE SCALE GENOMIC DNA]</scope>
    <source>
        <strain evidence="2 3">DSM 14809</strain>
    </source>
</reference>
<dbReference type="InterPro" id="IPR036259">
    <property type="entry name" value="MFS_trans_sf"/>
</dbReference>